<dbReference type="EMBL" id="FOIM01000026">
    <property type="protein sequence ID" value="SEU05059.1"/>
    <property type="molecule type" value="Genomic_DNA"/>
</dbReference>
<sequence>MEEIKKEDRLHRDCEPHDAEHCDINDHNNLSPADDDCGHTVPGPGPGEGKGGYEGGAPIWQNQDPDHGPGVTE</sequence>
<keyword evidence="4" id="KW-1185">Reference proteome</keyword>
<evidence type="ECO:0000313" key="4">
    <source>
        <dbReference type="Proteomes" id="UP000198508"/>
    </source>
</evidence>
<proteinExistence type="predicted"/>
<organism evidence="3 4">
    <name type="scientific">Enterocloster lavalensis</name>
    <dbReference type="NCBI Taxonomy" id="460384"/>
    <lineage>
        <taxon>Bacteria</taxon>
        <taxon>Bacillati</taxon>
        <taxon>Bacillota</taxon>
        <taxon>Clostridia</taxon>
        <taxon>Lachnospirales</taxon>
        <taxon>Lachnospiraceae</taxon>
        <taxon>Enterocloster</taxon>
    </lineage>
</organism>
<gene>
    <name evidence="2" type="ORF">SAMN05216313_1124</name>
    <name evidence="3" type="ORF">SAMN05216313_12680</name>
</gene>
<evidence type="ECO:0000313" key="3">
    <source>
        <dbReference type="EMBL" id="SEU05059.1"/>
    </source>
</evidence>
<dbReference type="STRING" id="460384.SAMN05216313_1124"/>
<reference evidence="4" key="1">
    <citation type="submission" date="2016-10" db="EMBL/GenBank/DDBJ databases">
        <authorList>
            <person name="Varghese N."/>
            <person name="Submissions S."/>
        </authorList>
    </citation>
    <scope>NUCLEOTIDE SEQUENCE [LARGE SCALE GENOMIC DNA]</scope>
    <source>
        <strain evidence="4">NLAE-zl-G277</strain>
    </source>
</reference>
<reference evidence="3" key="2">
    <citation type="submission" date="2016-10" db="EMBL/GenBank/DDBJ databases">
        <authorList>
            <person name="de Groot N.N."/>
        </authorList>
    </citation>
    <scope>NUCLEOTIDE SEQUENCE [LARGE SCALE GENOMIC DNA]</scope>
    <source>
        <strain evidence="3">NLAE-zl-G277</strain>
    </source>
</reference>
<dbReference type="AlphaFoldDB" id="A0A1I0J5G7"/>
<feature type="compositionally biased region" description="Basic and acidic residues" evidence="1">
    <location>
        <begin position="1"/>
        <end position="26"/>
    </location>
</feature>
<dbReference type="EMBL" id="FOIM01000012">
    <property type="protein sequence ID" value="SET70745.1"/>
    <property type="molecule type" value="Genomic_DNA"/>
</dbReference>
<feature type="region of interest" description="Disordered" evidence="1">
    <location>
        <begin position="1"/>
        <end position="73"/>
    </location>
</feature>
<protein>
    <submittedName>
        <fullName evidence="3">Uncharacterized protein</fullName>
    </submittedName>
</protein>
<dbReference type="Proteomes" id="UP000198508">
    <property type="component" value="Unassembled WGS sequence"/>
</dbReference>
<name>A0A1I0J5G7_9FIRM</name>
<evidence type="ECO:0000256" key="1">
    <source>
        <dbReference type="SAM" id="MobiDB-lite"/>
    </source>
</evidence>
<accession>A0A1I0J5G7</accession>
<evidence type="ECO:0000313" key="2">
    <source>
        <dbReference type="EMBL" id="SET70745.1"/>
    </source>
</evidence>
<feature type="compositionally biased region" description="Gly residues" evidence="1">
    <location>
        <begin position="46"/>
        <end position="55"/>
    </location>
</feature>
<dbReference type="RefSeq" id="WP_092364101.1">
    <property type="nucleotide sequence ID" value="NZ_FOIM01000012.1"/>
</dbReference>